<proteinExistence type="predicted"/>
<reference evidence="3 4" key="1">
    <citation type="submission" date="2015-06" db="EMBL/GenBank/DDBJ databases">
        <authorList>
            <person name="Wibberg Daniel"/>
        </authorList>
    </citation>
    <scope>NUCLEOTIDE SEQUENCE [LARGE SCALE GENOMIC DNA]</scope>
    <source>
        <strain evidence="3 4">T3/55T</strain>
    </source>
</reference>
<gene>
    <name evidence="3" type="ORF">HHT355_1394</name>
</gene>
<organism evidence="3 4">
    <name type="scientific">Herbinix hemicellulosilytica</name>
    <dbReference type="NCBI Taxonomy" id="1564487"/>
    <lineage>
        <taxon>Bacteria</taxon>
        <taxon>Bacillati</taxon>
        <taxon>Bacillota</taxon>
        <taxon>Clostridia</taxon>
        <taxon>Lachnospirales</taxon>
        <taxon>Lachnospiraceae</taxon>
        <taxon>Herbinix</taxon>
    </lineage>
</organism>
<keyword evidence="4" id="KW-1185">Reference proteome</keyword>
<protein>
    <recommendedName>
        <fullName evidence="2">Phage capsid-like C-terminal domain-containing protein</fullName>
    </recommendedName>
</protein>
<dbReference type="SUPFAM" id="SSF56563">
    <property type="entry name" value="Major capsid protein gp5"/>
    <property type="match status" value="1"/>
</dbReference>
<dbReference type="NCBIfam" id="TIGR01554">
    <property type="entry name" value="major_cap_HK97"/>
    <property type="match status" value="1"/>
</dbReference>
<evidence type="ECO:0000256" key="1">
    <source>
        <dbReference type="ARBA" id="ARBA00004328"/>
    </source>
</evidence>
<sequence>MINLDTLQAKKADLANRIQEAIKKDDKEAFAKSFEEYTDMLQEAVMAEAKGLVSAVDNVILAGRGVRVLTSEEKQYYAKVIDAMRSSNPKQALTELDDTLPKTVINAVFEDITENHPLLNAINFENAEALTEYLYSSMDGRFKAVWGKITGEIVQQLSASFHKVTFGQNKLSAYIPVAKAMLDLGPEWLDRYVRAILYEAVANGLEDGIINGRGVVEGASIYEPIGMKKDLTNYSTETGYADKTAIAVSDFGPESYGNLLAQLAIGPNGLNRAISNVLLVVNPVDYLKKVMPATTYKTPQGGYVNDIFPFPTTVAQSAYVEQGKAILGIGERYFAVLGTGRDGRIEYDDSYRFLEDERVYLIKLYGYGKPKDNNSFLYLDISNLKKYVPTIKTEVPEA</sequence>
<comment type="subcellular location">
    <subcellularLocation>
        <location evidence="1">Virion</location>
    </subcellularLocation>
</comment>
<feature type="domain" description="Phage capsid-like C-terminal" evidence="2">
    <location>
        <begin position="99"/>
        <end position="228"/>
    </location>
</feature>
<dbReference type="InterPro" id="IPR054612">
    <property type="entry name" value="Phage_capsid-like_C"/>
</dbReference>
<evidence type="ECO:0000313" key="4">
    <source>
        <dbReference type="Proteomes" id="UP000236497"/>
    </source>
</evidence>
<name>A0A0H5SHP9_HERHM</name>
<dbReference type="Proteomes" id="UP000236497">
    <property type="component" value="Unassembled WGS sequence"/>
</dbReference>
<dbReference type="Pfam" id="PF05065">
    <property type="entry name" value="Phage_capsid"/>
    <property type="match status" value="1"/>
</dbReference>
<dbReference type="OrthoDB" id="2043141at2"/>
<evidence type="ECO:0000259" key="2">
    <source>
        <dbReference type="Pfam" id="PF05065"/>
    </source>
</evidence>
<dbReference type="EMBL" id="CVTD020000015">
    <property type="protein sequence ID" value="CRZ34595.1"/>
    <property type="molecule type" value="Genomic_DNA"/>
</dbReference>
<accession>A0A0H5SHP9</accession>
<dbReference type="RefSeq" id="WP_103202689.1">
    <property type="nucleotide sequence ID" value="NZ_CVTD020000015.1"/>
</dbReference>
<dbReference type="AlphaFoldDB" id="A0A0H5SHP9"/>
<evidence type="ECO:0000313" key="3">
    <source>
        <dbReference type="EMBL" id="CRZ34595.1"/>
    </source>
</evidence>
<dbReference type="InterPro" id="IPR024455">
    <property type="entry name" value="Phage_capsid"/>
</dbReference>